<feature type="compositionally biased region" description="Basic and acidic residues" evidence="1">
    <location>
        <begin position="556"/>
        <end position="570"/>
    </location>
</feature>
<comment type="caution">
    <text evidence="2">The sequence shown here is derived from an EMBL/GenBank/DDBJ whole genome shotgun (WGS) entry which is preliminary data.</text>
</comment>
<proteinExistence type="predicted"/>
<dbReference type="Gene3D" id="3.40.50.12580">
    <property type="match status" value="1"/>
</dbReference>
<sequence>MTGQDPWGTLPVARTVLAVARTVPCTARLLDVAELFRGDERVAVDFTVNAGSRFGAGITGMLHDAGVERLVPWNHAVAPEGEFDLALVANPKGELHRLPVPMLFMPHGAGHNRLVGTLPGSLSVASGLARSQLEHRGRTLPARLALSHPEQVERLRASYPEAAGRAVVVGDPSYDRMLANLERREHFRRALGATGGRRLVVVTSTWHHDSLLGRHGRRLVSALLSQLPHDEYQVALIAHPNIWYRYSPAQLRRWLAPELEAGLRLVPPLEGWRATLVAADVVVGDHGSVSYYAAALGRPVLLATFGDTLIAPDSPLAEFGRATPRLDPDGDLRAQLATAEREGGSLTAADLLIQHPGGSAGRMRRLLYEMLRLDPPPVPAPEPPPLRTPESYTEEPERFAVEATVDGDGVRVRRFAPLAAGTGDAERFEVVAAERLHPATAASPDIAVRSHASESEPPEEWIVRTLRRFPGCGLAAASLSGSRALLRLRDGRALELDAPGTDLFVAATAVYAWAVDGRPLPALAAGVPVHIGARRTVIRGTPPPMIFAGLPPIPPPRDHGTTRRTDRDPATAESPGARTSGPGDGYL</sequence>
<dbReference type="Proteomes" id="UP001596540">
    <property type="component" value="Unassembled WGS sequence"/>
</dbReference>
<feature type="compositionally biased region" description="Pro residues" evidence="1">
    <location>
        <begin position="375"/>
        <end position="387"/>
    </location>
</feature>
<reference evidence="3" key="1">
    <citation type="journal article" date="2019" name="Int. J. Syst. Evol. Microbiol.">
        <title>The Global Catalogue of Microorganisms (GCM) 10K type strain sequencing project: providing services to taxonomists for standard genome sequencing and annotation.</title>
        <authorList>
            <consortium name="The Broad Institute Genomics Platform"/>
            <consortium name="The Broad Institute Genome Sequencing Center for Infectious Disease"/>
            <person name="Wu L."/>
            <person name="Ma J."/>
        </authorList>
    </citation>
    <scope>NUCLEOTIDE SEQUENCE [LARGE SCALE GENOMIC DNA]</scope>
    <source>
        <strain evidence="3">CGMCC 4.7382</strain>
    </source>
</reference>
<keyword evidence="2" id="KW-0648">Protein biosynthesis</keyword>
<feature type="region of interest" description="Disordered" evidence="1">
    <location>
        <begin position="375"/>
        <end position="395"/>
    </location>
</feature>
<feature type="compositionally biased region" description="Pro residues" evidence="1">
    <location>
        <begin position="543"/>
        <end position="555"/>
    </location>
</feature>
<dbReference type="InterPro" id="IPR043148">
    <property type="entry name" value="TagF_C"/>
</dbReference>
<feature type="region of interest" description="Disordered" evidence="1">
    <location>
        <begin position="543"/>
        <end position="587"/>
    </location>
</feature>
<keyword evidence="3" id="KW-1185">Reference proteome</keyword>
<evidence type="ECO:0000313" key="2">
    <source>
        <dbReference type="EMBL" id="MFC7326804.1"/>
    </source>
</evidence>
<dbReference type="RefSeq" id="WP_379868713.1">
    <property type="nucleotide sequence ID" value="NZ_JBHTBH010000001.1"/>
</dbReference>
<gene>
    <name evidence="2" type="ORF">ACFQRF_03530</name>
</gene>
<protein>
    <submittedName>
        <fullName evidence="2">Translation initiation factor IF-2</fullName>
    </submittedName>
</protein>
<dbReference type="EMBL" id="JBHTBH010000001">
    <property type="protein sequence ID" value="MFC7326804.1"/>
    <property type="molecule type" value="Genomic_DNA"/>
</dbReference>
<organism evidence="2 3">
    <name type="scientific">Marinactinospora rubrisoli</name>
    <dbReference type="NCBI Taxonomy" id="2715399"/>
    <lineage>
        <taxon>Bacteria</taxon>
        <taxon>Bacillati</taxon>
        <taxon>Actinomycetota</taxon>
        <taxon>Actinomycetes</taxon>
        <taxon>Streptosporangiales</taxon>
        <taxon>Nocardiopsidaceae</taxon>
        <taxon>Marinactinospora</taxon>
    </lineage>
</organism>
<name>A0ABW2K9W2_9ACTN</name>
<evidence type="ECO:0000256" key="1">
    <source>
        <dbReference type="SAM" id="MobiDB-lite"/>
    </source>
</evidence>
<dbReference type="GO" id="GO:0003743">
    <property type="term" value="F:translation initiation factor activity"/>
    <property type="evidence" value="ECO:0007669"/>
    <property type="project" value="UniProtKB-KW"/>
</dbReference>
<evidence type="ECO:0000313" key="3">
    <source>
        <dbReference type="Proteomes" id="UP001596540"/>
    </source>
</evidence>
<dbReference type="SUPFAM" id="SSF53756">
    <property type="entry name" value="UDP-Glycosyltransferase/glycogen phosphorylase"/>
    <property type="match status" value="1"/>
</dbReference>
<keyword evidence="2" id="KW-0396">Initiation factor</keyword>
<accession>A0ABW2K9W2</accession>